<dbReference type="OrthoDB" id="5649378at2"/>
<proteinExistence type="predicted"/>
<organism evidence="1 2">
    <name type="scientific">Bermanella marisrubri</name>
    <dbReference type="NCBI Taxonomy" id="207949"/>
    <lineage>
        <taxon>Bacteria</taxon>
        <taxon>Pseudomonadati</taxon>
        <taxon>Pseudomonadota</taxon>
        <taxon>Gammaproteobacteria</taxon>
        <taxon>Oceanospirillales</taxon>
        <taxon>Oceanospirillaceae</taxon>
        <taxon>Bermanella</taxon>
    </lineage>
</organism>
<dbReference type="InterPro" id="IPR011049">
    <property type="entry name" value="Serralysin-like_metalloprot_C"/>
</dbReference>
<dbReference type="HOGENOM" id="CLU_1792693_0_0_6"/>
<dbReference type="Proteomes" id="UP000004263">
    <property type="component" value="Unassembled WGS sequence"/>
</dbReference>
<dbReference type="AlphaFoldDB" id="Q1N067"/>
<gene>
    <name evidence="1" type="ORF">RED65_08174</name>
</gene>
<accession>Q1N067</accession>
<evidence type="ECO:0000313" key="1">
    <source>
        <dbReference type="EMBL" id="EAT11650.1"/>
    </source>
</evidence>
<keyword evidence="2" id="KW-1185">Reference proteome</keyword>
<evidence type="ECO:0000313" key="2">
    <source>
        <dbReference type="Proteomes" id="UP000004263"/>
    </source>
</evidence>
<sequence>MVRLIIVLIFNIYSSALVADTILGTPEDDVLVESAGQDVFVGGLGADEFRISIDNIEIDTISDFAPEQGDFVTLTFSDMSLEKWLQRLPKGVGSESFFVDKNGFLKVYLNESNTRTLLNLKKPQVILKVEETDNEIRLYFRSRF</sequence>
<name>Q1N067_9GAMM</name>
<reference evidence="1 2" key="1">
    <citation type="submission" date="2006-03" db="EMBL/GenBank/DDBJ databases">
        <authorList>
            <person name="Pinhassi J."/>
            <person name="Pedros-Alio C."/>
            <person name="Ferriera S."/>
            <person name="Johnson J."/>
            <person name="Kravitz S."/>
            <person name="Halpern A."/>
            <person name="Remington K."/>
            <person name="Beeson K."/>
            <person name="Tran B."/>
            <person name="Rogers Y.-H."/>
            <person name="Friedman R."/>
            <person name="Venter J.C."/>
        </authorList>
    </citation>
    <scope>NUCLEOTIDE SEQUENCE [LARGE SCALE GENOMIC DNA]</scope>
    <source>
        <strain evidence="1 2">RED65</strain>
    </source>
</reference>
<dbReference type="Gene3D" id="2.150.10.10">
    <property type="entry name" value="Serralysin-like metalloprotease, C-terminal"/>
    <property type="match status" value="1"/>
</dbReference>
<dbReference type="RefSeq" id="WP_007018871.1">
    <property type="nucleotide sequence ID" value="NZ_CH724119.1"/>
</dbReference>
<dbReference type="SUPFAM" id="SSF51120">
    <property type="entry name" value="beta-Roll"/>
    <property type="match status" value="1"/>
</dbReference>
<protein>
    <submittedName>
        <fullName evidence="1">Uncharacterized protein</fullName>
    </submittedName>
</protein>
<dbReference type="EMBL" id="AAQH01000015">
    <property type="protein sequence ID" value="EAT11650.1"/>
    <property type="molecule type" value="Genomic_DNA"/>
</dbReference>
<comment type="caution">
    <text evidence="1">The sequence shown here is derived from an EMBL/GenBank/DDBJ whole genome shotgun (WGS) entry which is preliminary data.</text>
</comment>